<dbReference type="GO" id="GO:0003677">
    <property type="term" value="F:DNA binding"/>
    <property type="evidence" value="ECO:0007669"/>
    <property type="project" value="UniProtKB-KW"/>
</dbReference>
<keyword evidence="4" id="KW-0233">DNA recombination</keyword>
<dbReference type="InterPro" id="IPR011010">
    <property type="entry name" value="DNA_brk_join_enz"/>
</dbReference>
<evidence type="ECO:0000313" key="7">
    <source>
        <dbReference type="Proteomes" id="UP000319716"/>
    </source>
</evidence>
<dbReference type="Pfam" id="PF00589">
    <property type="entry name" value="Phage_integrase"/>
    <property type="match status" value="1"/>
</dbReference>
<dbReference type="SUPFAM" id="SSF56349">
    <property type="entry name" value="DNA breaking-rejoining enzymes"/>
    <property type="match status" value="1"/>
</dbReference>
<gene>
    <name evidence="6" type="ORF">NBRC111894_4289</name>
</gene>
<sequence length="403" mass="47044">MITDPIKKAKNGTYYFRANLGYDSSGKKIQKYRSGFKTKKEARAEYSKLLLMKPEELTHSKDEMSFKQYVEELFLPWYKTKVKMQIYENRLNIILKHFPYFYKLAVCEIEPIHVQKWQLSLSKNLKPSYVRAIQGLFSIAMDRAVVLGIATSNPSKIIGNVKKQKPQIDFWTKEEFEKVISLIYKEDFYQHFLFISLWFLFMTGMRIGEATAIQWDDLDFETGVLSIDKTLYYKNQSDYRFTEPKTKASVRHIVIDPTTLNLLQEWKEVQQKLIKTNFVMSYNGIPTQKHTIAYAIGRYAKMAGVHRIRIHGLRHSHASLLISMGENPLIIKERLGHKDIETTLGTYGHLYPNSNFDVAHKLNGVIAFKPASRNYDDSPKNQFTVNYLRRREAKKCNESAMGK</sequence>
<dbReference type="PROSITE" id="PS51898">
    <property type="entry name" value="TYR_RECOMBINASE"/>
    <property type="match status" value="1"/>
</dbReference>
<accession>A0A4Y1ZHY3</accession>
<dbReference type="InterPro" id="IPR050090">
    <property type="entry name" value="Tyrosine_recombinase_XerCD"/>
</dbReference>
<dbReference type="CDD" id="cd01189">
    <property type="entry name" value="INT_ICEBs1_C_like"/>
    <property type="match status" value="1"/>
</dbReference>
<dbReference type="Proteomes" id="UP000319716">
    <property type="component" value="Unassembled WGS sequence"/>
</dbReference>
<comment type="similarity">
    <text evidence="1">Belongs to the 'phage' integrase family.</text>
</comment>
<dbReference type="RefSeq" id="WP_262393517.1">
    <property type="nucleotide sequence ID" value="NZ_BEXB01000059.1"/>
</dbReference>
<dbReference type="InterPro" id="IPR010998">
    <property type="entry name" value="Integrase_recombinase_N"/>
</dbReference>
<dbReference type="Gene3D" id="1.10.150.130">
    <property type="match status" value="1"/>
</dbReference>
<keyword evidence="3" id="KW-0238">DNA-binding</keyword>
<proteinExistence type="inferred from homology"/>
<comment type="caution">
    <text evidence="6">The sequence shown here is derived from an EMBL/GenBank/DDBJ whole genome shotgun (WGS) entry which is preliminary data.</text>
</comment>
<dbReference type="InterPro" id="IPR028259">
    <property type="entry name" value="AP2-like_int_N"/>
</dbReference>
<dbReference type="EMBL" id="BEXB01000059">
    <property type="protein sequence ID" value="GAY78735.1"/>
    <property type="molecule type" value="Genomic_DNA"/>
</dbReference>
<protein>
    <submittedName>
        <fullName evidence="6">Integrase, superantigen-encoding pathogenicity islands SaPI</fullName>
    </submittedName>
</protein>
<dbReference type="PANTHER" id="PTHR30349:SF64">
    <property type="entry name" value="PROPHAGE INTEGRASE INTD-RELATED"/>
    <property type="match status" value="1"/>
</dbReference>
<keyword evidence="2" id="KW-0229">DNA integration</keyword>
<dbReference type="PANTHER" id="PTHR30349">
    <property type="entry name" value="PHAGE INTEGRASE-RELATED"/>
    <property type="match status" value="1"/>
</dbReference>
<dbReference type="GO" id="GO:0006310">
    <property type="term" value="P:DNA recombination"/>
    <property type="evidence" value="ECO:0007669"/>
    <property type="project" value="UniProtKB-KW"/>
</dbReference>
<dbReference type="InterPro" id="IPR013762">
    <property type="entry name" value="Integrase-like_cat_sf"/>
</dbReference>
<dbReference type="GO" id="GO:0015074">
    <property type="term" value="P:DNA integration"/>
    <property type="evidence" value="ECO:0007669"/>
    <property type="project" value="UniProtKB-KW"/>
</dbReference>
<name>A0A4Y1ZHY3_9BACL</name>
<dbReference type="Pfam" id="PF14657">
    <property type="entry name" value="Arm-DNA-bind_4"/>
    <property type="match status" value="1"/>
</dbReference>
<dbReference type="Pfam" id="PF14659">
    <property type="entry name" value="Phage_int_SAM_3"/>
    <property type="match status" value="1"/>
</dbReference>
<organism evidence="6 7">
    <name type="scientific">Sporolactobacillus inulinus</name>
    <dbReference type="NCBI Taxonomy" id="2078"/>
    <lineage>
        <taxon>Bacteria</taxon>
        <taxon>Bacillati</taxon>
        <taxon>Bacillota</taxon>
        <taxon>Bacilli</taxon>
        <taxon>Bacillales</taxon>
        <taxon>Sporolactobacillaceae</taxon>
        <taxon>Sporolactobacillus</taxon>
    </lineage>
</organism>
<dbReference type="InterPro" id="IPR002104">
    <property type="entry name" value="Integrase_catalytic"/>
</dbReference>
<dbReference type="AlphaFoldDB" id="A0A4Y1ZHY3"/>
<feature type="domain" description="Tyr recombinase" evidence="5">
    <location>
        <begin position="166"/>
        <end position="360"/>
    </location>
</feature>
<evidence type="ECO:0000313" key="6">
    <source>
        <dbReference type="EMBL" id="GAY78735.1"/>
    </source>
</evidence>
<reference evidence="6 7" key="1">
    <citation type="submission" date="2017-11" db="EMBL/GenBank/DDBJ databases">
        <title>Draft Genome Sequence of Sporolactobacillus inulinus NBRC 111894 Isolated from Koso, a Japanese Sugar-Vegetable Fermented Beverage.</title>
        <authorList>
            <person name="Chiou T.Y."/>
            <person name="Oshima K."/>
            <person name="Suda W."/>
            <person name="Hattori M."/>
            <person name="Takahashi T."/>
        </authorList>
    </citation>
    <scope>NUCLEOTIDE SEQUENCE [LARGE SCALE GENOMIC DNA]</scope>
    <source>
        <strain evidence="6 7">NBRC111894</strain>
    </source>
</reference>
<evidence type="ECO:0000256" key="3">
    <source>
        <dbReference type="ARBA" id="ARBA00023125"/>
    </source>
</evidence>
<evidence type="ECO:0000256" key="1">
    <source>
        <dbReference type="ARBA" id="ARBA00008857"/>
    </source>
</evidence>
<dbReference type="Gene3D" id="1.10.443.10">
    <property type="entry name" value="Intergrase catalytic core"/>
    <property type="match status" value="1"/>
</dbReference>
<evidence type="ECO:0000256" key="2">
    <source>
        <dbReference type="ARBA" id="ARBA00022908"/>
    </source>
</evidence>
<evidence type="ECO:0000259" key="5">
    <source>
        <dbReference type="PROSITE" id="PS51898"/>
    </source>
</evidence>
<evidence type="ECO:0000256" key="4">
    <source>
        <dbReference type="ARBA" id="ARBA00023172"/>
    </source>
</evidence>
<dbReference type="InterPro" id="IPR004107">
    <property type="entry name" value="Integrase_SAM-like_N"/>
</dbReference>